<reference evidence="1" key="1">
    <citation type="submission" date="2018-06" db="EMBL/GenBank/DDBJ databases">
        <authorList>
            <person name="Zhirakovskaya E."/>
        </authorList>
    </citation>
    <scope>NUCLEOTIDE SEQUENCE</scope>
</reference>
<sequence>MTKVLPQSVSSNFLENSFLQKKILIIIPAYNEESSIQKIISEIKALKCKPSI</sequence>
<dbReference type="EMBL" id="UOEN01000167">
    <property type="protein sequence ID" value="VAW13393.1"/>
    <property type="molecule type" value="Genomic_DNA"/>
</dbReference>
<gene>
    <name evidence="1" type="ORF">MNBD_BACTEROID05-830</name>
</gene>
<organism evidence="1">
    <name type="scientific">hydrothermal vent metagenome</name>
    <dbReference type="NCBI Taxonomy" id="652676"/>
    <lineage>
        <taxon>unclassified sequences</taxon>
        <taxon>metagenomes</taxon>
        <taxon>ecological metagenomes</taxon>
    </lineage>
</organism>
<protein>
    <submittedName>
        <fullName evidence="1">Uncharacterized protein</fullName>
    </submittedName>
</protein>
<proteinExistence type="predicted"/>
<feature type="non-terminal residue" evidence="1">
    <location>
        <position position="52"/>
    </location>
</feature>
<accession>A0A3B0TBA8</accession>
<name>A0A3B0TBA8_9ZZZZ</name>
<evidence type="ECO:0000313" key="1">
    <source>
        <dbReference type="EMBL" id="VAW13393.1"/>
    </source>
</evidence>
<dbReference type="AlphaFoldDB" id="A0A3B0TBA8"/>
<dbReference type="Gene3D" id="3.90.550.10">
    <property type="entry name" value="Spore Coat Polysaccharide Biosynthesis Protein SpsA, Chain A"/>
    <property type="match status" value="1"/>
</dbReference>
<dbReference type="InterPro" id="IPR029044">
    <property type="entry name" value="Nucleotide-diphossugar_trans"/>
</dbReference>